<organism evidence="3 4">
    <name type="scientific">Thelephora terrestris</name>
    <dbReference type="NCBI Taxonomy" id="56493"/>
    <lineage>
        <taxon>Eukaryota</taxon>
        <taxon>Fungi</taxon>
        <taxon>Dikarya</taxon>
        <taxon>Basidiomycota</taxon>
        <taxon>Agaricomycotina</taxon>
        <taxon>Agaricomycetes</taxon>
        <taxon>Thelephorales</taxon>
        <taxon>Thelephoraceae</taxon>
        <taxon>Thelephora</taxon>
    </lineage>
</organism>
<proteinExistence type="predicted"/>
<dbReference type="Pfam" id="PF24800">
    <property type="entry name" value="DUF7702"/>
    <property type="match status" value="1"/>
</dbReference>
<evidence type="ECO:0000256" key="1">
    <source>
        <dbReference type="SAM" id="Phobius"/>
    </source>
</evidence>
<evidence type="ECO:0000313" key="4">
    <source>
        <dbReference type="Proteomes" id="UP000736335"/>
    </source>
</evidence>
<feature type="transmembrane region" description="Helical" evidence="1">
    <location>
        <begin position="210"/>
        <end position="229"/>
    </location>
</feature>
<keyword evidence="1" id="KW-0472">Membrane</keyword>
<protein>
    <recommendedName>
        <fullName evidence="2">DUF7702 domain-containing protein</fullName>
    </recommendedName>
</protein>
<dbReference type="Proteomes" id="UP000736335">
    <property type="component" value="Unassembled WGS sequence"/>
</dbReference>
<keyword evidence="1" id="KW-1133">Transmembrane helix</keyword>
<comment type="caution">
    <text evidence="3">The sequence shown here is derived from an EMBL/GenBank/DDBJ whole genome shotgun (WGS) entry which is preliminary data.</text>
</comment>
<reference evidence="3" key="2">
    <citation type="submission" date="2020-11" db="EMBL/GenBank/DDBJ databases">
        <authorList>
            <consortium name="DOE Joint Genome Institute"/>
            <person name="Kuo A."/>
            <person name="Miyauchi S."/>
            <person name="Kiss E."/>
            <person name="Drula E."/>
            <person name="Kohler A."/>
            <person name="Sanchez-Garcia M."/>
            <person name="Andreopoulos B."/>
            <person name="Barry K.W."/>
            <person name="Bonito G."/>
            <person name="Buee M."/>
            <person name="Carver A."/>
            <person name="Chen C."/>
            <person name="Cichocki N."/>
            <person name="Clum A."/>
            <person name="Culley D."/>
            <person name="Crous P.W."/>
            <person name="Fauchery L."/>
            <person name="Girlanda M."/>
            <person name="Hayes R."/>
            <person name="Keri Z."/>
            <person name="Labutti K."/>
            <person name="Lipzen A."/>
            <person name="Lombard V."/>
            <person name="Magnuson J."/>
            <person name="Maillard F."/>
            <person name="Morin E."/>
            <person name="Murat C."/>
            <person name="Nolan M."/>
            <person name="Ohm R."/>
            <person name="Pangilinan J."/>
            <person name="Pereira M."/>
            <person name="Perotto S."/>
            <person name="Peter M."/>
            <person name="Riley R."/>
            <person name="Sitrit Y."/>
            <person name="Stielow B."/>
            <person name="Szollosi G."/>
            <person name="Zifcakova L."/>
            <person name="Stursova M."/>
            <person name="Spatafora J.W."/>
            <person name="Tedersoo L."/>
            <person name="Vaario L.-M."/>
            <person name="Yamada A."/>
            <person name="Yan M."/>
            <person name="Wang P."/>
            <person name="Xu J."/>
            <person name="Bruns T."/>
            <person name="Baldrian P."/>
            <person name="Vilgalys R."/>
            <person name="Henrissat B."/>
            <person name="Grigoriev I.V."/>
            <person name="Hibbett D."/>
            <person name="Nagy L.G."/>
            <person name="Martin F.M."/>
        </authorList>
    </citation>
    <scope>NUCLEOTIDE SEQUENCE</scope>
    <source>
        <strain evidence="3">UH-Tt-Lm1</strain>
    </source>
</reference>
<dbReference type="AlphaFoldDB" id="A0A9P6HJG0"/>
<feature type="transmembrane region" description="Helical" evidence="1">
    <location>
        <begin position="131"/>
        <end position="149"/>
    </location>
</feature>
<keyword evidence="4" id="KW-1185">Reference proteome</keyword>
<feature type="transmembrane region" description="Helical" evidence="1">
    <location>
        <begin position="50"/>
        <end position="71"/>
    </location>
</feature>
<feature type="transmembrane region" description="Helical" evidence="1">
    <location>
        <begin position="91"/>
        <end position="110"/>
    </location>
</feature>
<gene>
    <name evidence="3" type="ORF">BJ322DRAFT_1122248</name>
</gene>
<accession>A0A9P6HJG0</accession>
<reference evidence="3" key="1">
    <citation type="journal article" date="2020" name="Nat. Commun.">
        <title>Large-scale genome sequencing of mycorrhizal fungi provides insights into the early evolution of symbiotic traits.</title>
        <authorList>
            <person name="Miyauchi S."/>
            <person name="Kiss E."/>
            <person name="Kuo A."/>
            <person name="Drula E."/>
            <person name="Kohler A."/>
            <person name="Sanchez-Garcia M."/>
            <person name="Morin E."/>
            <person name="Andreopoulos B."/>
            <person name="Barry K.W."/>
            <person name="Bonito G."/>
            <person name="Buee M."/>
            <person name="Carver A."/>
            <person name="Chen C."/>
            <person name="Cichocki N."/>
            <person name="Clum A."/>
            <person name="Culley D."/>
            <person name="Crous P.W."/>
            <person name="Fauchery L."/>
            <person name="Girlanda M."/>
            <person name="Hayes R.D."/>
            <person name="Keri Z."/>
            <person name="LaButti K."/>
            <person name="Lipzen A."/>
            <person name="Lombard V."/>
            <person name="Magnuson J."/>
            <person name="Maillard F."/>
            <person name="Murat C."/>
            <person name="Nolan M."/>
            <person name="Ohm R.A."/>
            <person name="Pangilinan J."/>
            <person name="Pereira M.F."/>
            <person name="Perotto S."/>
            <person name="Peter M."/>
            <person name="Pfister S."/>
            <person name="Riley R."/>
            <person name="Sitrit Y."/>
            <person name="Stielow J.B."/>
            <person name="Szollosi G."/>
            <person name="Zifcakova L."/>
            <person name="Stursova M."/>
            <person name="Spatafora J.W."/>
            <person name="Tedersoo L."/>
            <person name="Vaario L.M."/>
            <person name="Yamada A."/>
            <person name="Yan M."/>
            <person name="Wang P."/>
            <person name="Xu J."/>
            <person name="Bruns T."/>
            <person name="Baldrian P."/>
            <person name="Vilgalys R."/>
            <person name="Dunand C."/>
            <person name="Henrissat B."/>
            <person name="Grigoriev I.V."/>
            <person name="Hibbett D."/>
            <person name="Nagy L.G."/>
            <person name="Martin F.M."/>
        </authorList>
    </citation>
    <scope>NUCLEOTIDE SEQUENCE</scope>
    <source>
        <strain evidence="3">UH-Tt-Lm1</strain>
    </source>
</reference>
<feature type="domain" description="DUF7702" evidence="2">
    <location>
        <begin position="54"/>
        <end position="261"/>
    </location>
</feature>
<dbReference type="EMBL" id="WIUZ02000005">
    <property type="protein sequence ID" value="KAF9787430.1"/>
    <property type="molecule type" value="Genomic_DNA"/>
</dbReference>
<feature type="transmembrane region" description="Helical" evidence="1">
    <location>
        <begin position="241"/>
        <end position="265"/>
    </location>
</feature>
<evidence type="ECO:0000313" key="3">
    <source>
        <dbReference type="EMBL" id="KAF9787430.1"/>
    </source>
</evidence>
<dbReference type="OrthoDB" id="5389493at2759"/>
<feature type="transmembrane region" description="Helical" evidence="1">
    <location>
        <begin position="169"/>
        <end position="190"/>
    </location>
</feature>
<sequence>MFFPDIQDNVLPENYAKALLINSFGLAVAFASIYVLLLGVFVFKAIRNPTYVLWVTAFFCQVRIVSFAMRAALAKSESAGENFHLVLAQQIIYGVGFFGILYSAYIMVLDRQIIKRTVGSSPLSRITENRHIIRLALVAAVSLSITGSIQANTGSQQSTVNTGKHLKTISIVIFLVVTGLLVLQTVFANLAEARRSSSEKEHSSLAPHGLHILLVAGLLFVVREAFLLVTNNKITQYEEHYFYPLAAGTELAAVLLFLTPGLIPLKRELAEASREGSH</sequence>
<keyword evidence="1" id="KW-0812">Transmembrane</keyword>
<feature type="transmembrane region" description="Helical" evidence="1">
    <location>
        <begin position="20"/>
        <end position="43"/>
    </location>
</feature>
<name>A0A9P6HJG0_9AGAM</name>
<dbReference type="InterPro" id="IPR056119">
    <property type="entry name" value="DUF7702"/>
</dbReference>
<evidence type="ECO:0000259" key="2">
    <source>
        <dbReference type="Pfam" id="PF24800"/>
    </source>
</evidence>